<organism evidence="2">
    <name type="scientific">marine sediment metagenome</name>
    <dbReference type="NCBI Taxonomy" id="412755"/>
    <lineage>
        <taxon>unclassified sequences</taxon>
        <taxon>metagenomes</taxon>
        <taxon>ecological metagenomes</taxon>
    </lineage>
</organism>
<dbReference type="InterPro" id="IPR029044">
    <property type="entry name" value="Nucleotide-diphossugar_trans"/>
</dbReference>
<name>A0A0F9E3R4_9ZZZZ</name>
<reference evidence="2" key="1">
    <citation type="journal article" date="2015" name="Nature">
        <title>Complex archaea that bridge the gap between prokaryotes and eukaryotes.</title>
        <authorList>
            <person name="Spang A."/>
            <person name="Saw J.H."/>
            <person name="Jorgensen S.L."/>
            <person name="Zaremba-Niedzwiedzka K."/>
            <person name="Martijn J."/>
            <person name="Lind A.E."/>
            <person name="van Eijk R."/>
            <person name="Schleper C."/>
            <person name="Guy L."/>
            <person name="Ettema T.J."/>
        </authorList>
    </citation>
    <scope>NUCLEOTIDE SEQUENCE</scope>
</reference>
<dbReference type="Pfam" id="PF00535">
    <property type="entry name" value="Glycos_transf_2"/>
    <property type="match status" value="1"/>
</dbReference>
<protein>
    <recommendedName>
        <fullName evidence="1">Glycosyltransferase 2-like domain-containing protein</fullName>
    </recommendedName>
</protein>
<accession>A0A0F9E3R4</accession>
<dbReference type="InterPro" id="IPR001173">
    <property type="entry name" value="Glyco_trans_2-like"/>
</dbReference>
<feature type="domain" description="Glycosyltransferase 2-like" evidence="1">
    <location>
        <begin position="18"/>
        <end position="147"/>
    </location>
</feature>
<feature type="non-terminal residue" evidence="2">
    <location>
        <position position="204"/>
    </location>
</feature>
<evidence type="ECO:0000313" key="2">
    <source>
        <dbReference type="EMBL" id="KKL60761.1"/>
    </source>
</evidence>
<sequence length="204" mass="23339">MIVLCLLTYSRMREACLTLESAAKNLRASEDIWLHIADDGSTQEYRDELLELGRSFFGSSVSISNSERSGYGGNYNAATQVIHSIADLILPLEDDWQLMRELDLDPIAKVLRAGYFNCVRLGYIGYTKELRATLRWHENLHWLEFDPESLEKHIWTGGPRLETVEFQRNLGPWPDHMEQGQTELEVCGRVESKTGVAWPIDIIP</sequence>
<dbReference type="SUPFAM" id="SSF53448">
    <property type="entry name" value="Nucleotide-diphospho-sugar transferases"/>
    <property type="match status" value="1"/>
</dbReference>
<comment type="caution">
    <text evidence="2">The sequence shown here is derived from an EMBL/GenBank/DDBJ whole genome shotgun (WGS) entry which is preliminary data.</text>
</comment>
<dbReference type="AlphaFoldDB" id="A0A0F9E3R4"/>
<dbReference type="EMBL" id="LAZR01029042">
    <property type="protein sequence ID" value="KKL60761.1"/>
    <property type="molecule type" value="Genomic_DNA"/>
</dbReference>
<proteinExistence type="predicted"/>
<dbReference type="CDD" id="cd00761">
    <property type="entry name" value="Glyco_tranf_GTA_type"/>
    <property type="match status" value="1"/>
</dbReference>
<evidence type="ECO:0000259" key="1">
    <source>
        <dbReference type="Pfam" id="PF00535"/>
    </source>
</evidence>
<gene>
    <name evidence="2" type="ORF">LCGC14_2202070</name>
</gene>